<name>A0A816YUR8_BRANA</name>
<feature type="region of interest" description="Disordered" evidence="1">
    <location>
        <begin position="1"/>
        <end position="195"/>
    </location>
</feature>
<evidence type="ECO:0000256" key="1">
    <source>
        <dbReference type="SAM" id="MobiDB-lite"/>
    </source>
</evidence>
<accession>A0A816YUR8</accession>
<reference evidence="2" key="1">
    <citation type="submission" date="2021-01" db="EMBL/GenBank/DDBJ databases">
        <authorList>
            <consortium name="Genoscope - CEA"/>
            <person name="William W."/>
        </authorList>
    </citation>
    <scope>NUCLEOTIDE SEQUENCE</scope>
</reference>
<protein>
    <submittedName>
        <fullName evidence="2">(rape) hypothetical protein</fullName>
    </submittedName>
</protein>
<proteinExistence type="predicted"/>
<dbReference type="AlphaFoldDB" id="A0A816YUR8"/>
<sequence length="195" mass="22083">REVSEPLKPPGQGKLRTAEDLKTDSTTHRLQTRRAAVKVNPETNASVPAKDERGKLAKGTNQSPKHWDSSSQPRSPRQNELRMTQSGAHMTPWSTSENLMRSSKLCAATPRWRHGEETETEKLKDTSRARCQTLAQNMNENQQKVSTLERQRGPSHRRQSFSNHSRTADAKPHGTNHHTTVGIMGTNRRNNRRHS</sequence>
<feature type="compositionally biased region" description="Polar residues" evidence="1">
    <location>
        <begin position="129"/>
        <end position="146"/>
    </location>
</feature>
<organism evidence="2">
    <name type="scientific">Brassica napus</name>
    <name type="common">Rape</name>
    <dbReference type="NCBI Taxonomy" id="3708"/>
    <lineage>
        <taxon>Eukaryota</taxon>
        <taxon>Viridiplantae</taxon>
        <taxon>Streptophyta</taxon>
        <taxon>Embryophyta</taxon>
        <taxon>Tracheophyta</taxon>
        <taxon>Spermatophyta</taxon>
        <taxon>Magnoliopsida</taxon>
        <taxon>eudicotyledons</taxon>
        <taxon>Gunneridae</taxon>
        <taxon>Pentapetalae</taxon>
        <taxon>rosids</taxon>
        <taxon>malvids</taxon>
        <taxon>Brassicales</taxon>
        <taxon>Brassicaceae</taxon>
        <taxon>Brassiceae</taxon>
        <taxon>Brassica</taxon>
    </lineage>
</organism>
<feature type="non-terminal residue" evidence="2">
    <location>
        <position position="1"/>
    </location>
</feature>
<dbReference type="Proteomes" id="UP001295469">
    <property type="component" value="Chromosome A07"/>
</dbReference>
<gene>
    <name evidence="2" type="ORF">DARMORV10_A07P21940.1</name>
</gene>
<evidence type="ECO:0000313" key="2">
    <source>
        <dbReference type="EMBL" id="CAF2169523.1"/>
    </source>
</evidence>
<dbReference type="EMBL" id="HG994361">
    <property type="protein sequence ID" value="CAF2169523.1"/>
    <property type="molecule type" value="Genomic_DNA"/>
</dbReference>
<feature type="compositionally biased region" description="Polar residues" evidence="1">
    <location>
        <begin position="59"/>
        <end position="101"/>
    </location>
</feature>
<feature type="compositionally biased region" description="Basic and acidic residues" evidence="1">
    <location>
        <begin position="16"/>
        <end position="27"/>
    </location>
</feature>
<feature type="compositionally biased region" description="Basic and acidic residues" evidence="1">
    <location>
        <begin position="113"/>
        <end position="128"/>
    </location>
</feature>